<protein>
    <submittedName>
        <fullName evidence="1">Uncharacterized protein</fullName>
    </submittedName>
</protein>
<organism evidence="1 2">
    <name type="scientific">Candidatus Falkowbacteria bacterium RIFOXYA2_FULL_47_19</name>
    <dbReference type="NCBI Taxonomy" id="1797994"/>
    <lineage>
        <taxon>Bacteria</taxon>
        <taxon>Candidatus Falkowiibacteriota</taxon>
    </lineage>
</organism>
<evidence type="ECO:0000313" key="2">
    <source>
        <dbReference type="Proteomes" id="UP000178367"/>
    </source>
</evidence>
<dbReference type="EMBL" id="MFGB01000016">
    <property type="protein sequence ID" value="OGF26290.1"/>
    <property type="molecule type" value="Genomic_DNA"/>
</dbReference>
<name>A0A1F5SHX7_9BACT</name>
<proteinExistence type="predicted"/>
<accession>A0A1F5SHX7</accession>
<evidence type="ECO:0000313" key="1">
    <source>
        <dbReference type="EMBL" id="OGF26290.1"/>
    </source>
</evidence>
<reference evidence="1 2" key="1">
    <citation type="journal article" date="2016" name="Nat. Commun.">
        <title>Thousands of microbial genomes shed light on interconnected biogeochemical processes in an aquifer system.</title>
        <authorList>
            <person name="Anantharaman K."/>
            <person name="Brown C.T."/>
            <person name="Hug L.A."/>
            <person name="Sharon I."/>
            <person name="Castelle C.J."/>
            <person name="Probst A.J."/>
            <person name="Thomas B.C."/>
            <person name="Singh A."/>
            <person name="Wilkins M.J."/>
            <person name="Karaoz U."/>
            <person name="Brodie E.L."/>
            <person name="Williams K.H."/>
            <person name="Hubbard S.S."/>
            <person name="Banfield J.F."/>
        </authorList>
    </citation>
    <scope>NUCLEOTIDE SEQUENCE [LARGE SCALE GENOMIC DNA]</scope>
</reference>
<sequence>MKRPIIILTIIIMTASNFWYLAASARMHELADTVALEIDDSADDKNKPIEGTAEDAVRRLFGPDINGYDPASEEYALMEQAENLNLGDLFVLDKLFDGHSLLEPGRTSLGDLIILDQIMNNGRLFEDNGPLGPGDLFVLDRLFRKDSKILNADGGALGDIFILDQLFN</sequence>
<gene>
    <name evidence="1" type="ORF">A2227_03325</name>
</gene>
<dbReference type="AlphaFoldDB" id="A0A1F5SHX7"/>
<comment type="caution">
    <text evidence="1">The sequence shown here is derived from an EMBL/GenBank/DDBJ whole genome shotgun (WGS) entry which is preliminary data.</text>
</comment>
<dbReference type="Proteomes" id="UP000178367">
    <property type="component" value="Unassembled WGS sequence"/>
</dbReference>